<feature type="region of interest" description="Disordered" evidence="1">
    <location>
        <begin position="1477"/>
        <end position="1536"/>
    </location>
</feature>
<dbReference type="InterPro" id="IPR003169">
    <property type="entry name" value="GYF"/>
</dbReference>
<feature type="compositionally biased region" description="Polar residues" evidence="1">
    <location>
        <begin position="158"/>
        <end position="168"/>
    </location>
</feature>
<protein>
    <recommendedName>
        <fullName evidence="2">GYF domain-containing protein</fullName>
    </recommendedName>
</protein>
<feature type="region of interest" description="Disordered" evidence="1">
    <location>
        <begin position="608"/>
        <end position="760"/>
    </location>
</feature>
<feature type="compositionally biased region" description="Basic and acidic residues" evidence="1">
    <location>
        <begin position="1209"/>
        <end position="1224"/>
    </location>
</feature>
<feature type="region of interest" description="Disordered" evidence="1">
    <location>
        <begin position="1336"/>
        <end position="1402"/>
    </location>
</feature>
<evidence type="ECO:0000259" key="2">
    <source>
        <dbReference type="PROSITE" id="PS50829"/>
    </source>
</evidence>
<feature type="compositionally biased region" description="Polar residues" evidence="1">
    <location>
        <begin position="444"/>
        <end position="456"/>
    </location>
</feature>
<feature type="compositionally biased region" description="Low complexity" evidence="1">
    <location>
        <begin position="1368"/>
        <end position="1388"/>
    </location>
</feature>
<feature type="domain" description="GYF" evidence="2">
    <location>
        <begin position="766"/>
        <end position="821"/>
    </location>
</feature>
<dbReference type="Pfam" id="PF02213">
    <property type="entry name" value="GYF"/>
    <property type="match status" value="1"/>
</dbReference>
<feature type="region of interest" description="Disordered" evidence="1">
    <location>
        <begin position="557"/>
        <end position="576"/>
    </location>
</feature>
<dbReference type="SMART" id="SM00444">
    <property type="entry name" value="GYF"/>
    <property type="match status" value="1"/>
</dbReference>
<feature type="compositionally biased region" description="Polar residues" evidence="1">
    <location>
        <begin position="1"/>
        <end position="18"/>
    </location>
</feature>
<dbReference type="SUPFAM" id="SSF55277">
    <property type="entry name" value="GYF domain"/>
    <property type="match status" value="1"/>
</dbReference>
<feature type="compositionally biased region" description="Polar residues" evidence="1">
    <location>
        <begin position="1163"/>
        <end position="1191"/>
    </location>
</feature>
<evidence type="ECO:0000313" key="3">
    <source>
        <dbReference type="EMBL" id="OAX80117.1"/>
    </source>
</evidence>
<feature type="compositionally biased region" description="Low complexity" evidence="1">
    <location>
        <begin position="1255"/>
        <end position="1269"/>
    </location>
</feature>
<feature type="compositionally biased region" description="Low complexity" evidence="1">
    <location>
        <begin position="918"/>
        <end position="943"/>
    </location>
</feature>
<comment type="caution">
    <text evidence="3">The sequence shown here is derived from an EMBL/GenBank/DDBJ whole genome shotgun (WGS) entry which is preliminary data.</text>
</comment>
<dbReference type="EMBL" id="LGUA01000794">
    <property type="protein sequence ID" value="OAX80117.1"/>
    <property type="molecule type" value="Genomic_DNA"/>
</dbReference>
<feature type="region of interest" description="Disordered" evidence="1">
    <location>
        <begin position="143"/>
        <end position="539"/>
    </location>
</feature>
<dbReference type="InterPro" id="IPR051640">
    <property type="entry name" value="GRB10-interact_GYF"/>
</dbReference>
<accession>A0A1B7NU30</accession>
<dbReference type="OrthoDB" id="48509at2759"/>
<dbReference type="PANTHER" id="PTHR14445">
    <property type="entry name" value="GRB10 INTERACTING GYF PROTEIN"/>
    <property type="match status" value="1"/>
</dbReference>
<feature type="compositionally biased region" description="Low complexity" evidence="1">
    <location>
        <begin position="280"/>
        <end position="300"/>
    </location>
</feature>
<feature type="compositionally biased region" description="Low complexity" evidence="1">
    <location>
        <begin position="700"/>
        <end position="720"/>
    </location>
</feature>
<dbReference type="PROSITE" id="PS50829">
    <property type="entry name" value="GYF"/>
    <property type="match status" value="1"/>
</dbReference>
<feature type="compositionally biased region" description="Polar residues" evidence="1">
    <location>
        <begin position="750"/>
        <end position="760"/>
    </location>
</feature>
<sequence>MNGATQTFRRPSLATNNSHTRESAQTTSSTSTPTVAAYIPPHLSSSYQSGSARNNPNDSRYSKDQLLSLYKNQQDLGNWGKHISDYFMADWNPYDEMPSSVNGSWNKREDLKEGIPGPEVCWDHSGQVQPLALTEMNDEEKDLFSGSVNSPLKPPPQSGSKDASSASGNAARKGSISHSQSHVGSFNTSSPGSARTAPRRRGTGDSSANPMSPTGTSRFFRDDTNTSAPPPSLLRRKTDFREVEPKLDEKDKENSGRDASLDMSSPYGTLKRSATGPVGGSSNSSTSPWPSSAHSSTFSPMGAFGSFSLGPMSSSAGMSDKKPSFGSLRGESRFKGLLSKDSSEDMGSSVKEKLSLAALDRLPEIEDSSPPPQQPSWGESVKTRTTRSETNPFDDEPRSGSAALGGQDLDAPATTSSSTPGIDQFGLSFGMASSGGPSFRDIVGNQQSQPAHQTPNHHAHEPMSPTNTNPYQSPHGERADTDDIDTDGSDIQHAHLPGLSDIPEDPGMGGFGSIRRGGSAVDPSAGDRSQTSSVGAGRGFPSLSGLGGLSSLGSAGGWPTSAAVGTPTRERSGFASGFGDPIFGSMADLQSPSLATLGGGGFFGSHTSLPNAGRTSKMGSLFPPAMQDQMRGEQARPDSTGIEGTMRQQGDNRNVSSTSPFDTGISRRDTEQSTRSGGIFSPLGGLDLGRDAFLSGDKPGQGPQQQPISAASSQPPVSSATTQISIPPSQAPADGMAQTGQSHSSASSSNTQLPTSQQRQMVMPDRMRWIYRDPQGNTQGPWSGLEMHDWFKAGFFTAELQVKKLEDAEYEPLAQLVRRIGNSREPFLVPQIGVPHGPPSSQPGPWGASASQAGVAQPPFPTSFPSFGTTLTADQQNALERRKQEEQYLMARQKEHLAQQQVLMKQMAMQNTSHTTMHPQLQHHSSAHSLHSQPSFGSITSPGGYQPSPIQGPIQPPQADMMAGQEELPSLVDRLNINRPSQFPFNAGTSFGARQQENAVQSQQVATMLQDRARLQQEQEQFDKAKGDSIFDQQARDERLRQFHALRRQTDDDIVRRTEGLPTHPPTVPAGDGFERHDDISKPPMQAPKQEHVQQRETEPLSLSQQVQKAASAQRQQQQQQQQQTQPPATQPDSPWAKVDIGMPQPFPPPPSQSPLPAPAAQRNRQNVADTLAASSRSQSQTPIETPTTSIAPWAKETTEAPKGPSLKEIQEAEARKAAKREEVAAAARRALAEQERANQPPAPAPGLPSTANWASSGSPATPPSAAGSVWAKQPAGSKPQPGVPAASAPKKTLAQIQKEEEARKQRLAAAASNAQAAAAAGVGLPIAAAGKRYADLASKVSPPTAPSGAWTTVGAGGKAKPPPTAPAGPRSIPVAPVAAAKPRPTTVLSRPSALGSTQSTNANKPVDELLKWAKHALGKGLNSSINVDDFVQQLLLLPPETEIISDSVYANSQTLDGRRFAEEFVRRRKLADKGIIDPAPLNAGSNGFGTVPDSSNGSDGWNEVAKKGSQSAAHREDNSSSAPFKVVAAKKKGKR</sequence>
<keyword evidence="4" id="KW-1185">Reference proteome</keyword>
<dbReference type="Proteomes" id="UP000091918">
    <property type="component" value="Unassembled WGS sequence"/>
</dbReference>
<feature type="compositionally biased region" description="Pro residues" evidence="1">
    <location>
        <begin position="1145"/>
        <end position="1158"/>
    </location>
</feature>
<feature type="region of interest" description="Disordered" evidence="1">
    <location>
        <begin position="1051"/>
        <end position="1316"/>
    </location>
</feature>
<feature type="region of interest" description="Disordered" evidence="1">
    <location>
        <begin position="1"/>
        <end position="60"/>
    </location>
</feature>
<dbReference type="STRING" id="1658172.A0A1B7NU30"/>
<feature type="compositionally biased region" description="Polar residues" evidence="1">
    <location>
        <begin position="608"/>
        <end position="618"/>
    </location>
</feature>
<dbReference type="PANTHER" id="PTHR14445:SF36">
    <property type="entry name" value="FI03272P-RELATED"/>
    <property type="match status" value="1"/>
</dbReference>
<feature type="region of interest" description="Disordered" evidence="1">
    <location>
        <begin position="838"/>
        <end position="858"/>
    </location>
</feature>
<feature type="region of interest" description="Disordered" evidence="1">
    <location>
        <begin position="912"/>
        <end position="943"/>
    </location>
</feature>
<feature type="compositionally biased region" description="Polar residues" evidence="1">
    <location>
        <begin position="646"/>
        <end position="661"/>
    </location>
</feature>
<dbReference type="GO" id="GO:0005829">
    <property type="term" value="C:cytosol"/>
    <property type="evidence" value="ECO:0007669"/>
    <property type="project" value="TreeGrafter"/>
</dbReference>
<feature type="compositionally biased region" description="Polar residues" evidence="1">
    <location>
        <begin position="204"/>
        <end position="217"/>
    </location>
</feature>
<dbReference type="InterPro" id="IPR035445">
    <property type="entry name" value="GYF-like_dom_sf"/>
</dbReference>
<feature type="compositionally biased region" description="Polar residues" evidence="1">
    <location>
        <begin position="43"/>
        <end position="59"/>
    </location>
</feature>
<evidence type="ECO:0000256" key="1">
    <source>
        <dbReference type="SAM" id="MobiDB-lite"/>
    </source>
</evidence>
<feature type="compositionally biased region" description="Low complexity" evidence="1">
    <location>
        <begin position="1102"/>
        <end position="1135"/>
    </location>
</feature>
<feature type="compositionally biased region" description="Basic and acidic residues" evidence="1">
    <location>
        <begin position="236"/>
        <end position="260"/>
    </location>
</feature>
<reference evidence="3 4" key="1">
    <citation type="submission" date="2015-07" db="EMBL/GenBank/DDBJ databases">
        <title>Emmonsia species relationships and genome sequence.</title>
        <authorList>
            <person name="Cuomo C.A."/>
            <person name="Schwartz I.S."/>
            <person name="Kenyon C."/>
            <person name="de Hoog G.S."/>
            <person name="Govender N.P."/>
            <person name="Botha A."/>
            <person name="Moreno L."/>
            <person name="de Vries M."/>
            <person name="Munoz J.F."/>
            <person name="Stielow J.B."/>
        </authorList>
    </citation>
    <scope>NUCLEOTIDE SEQUENCE [LARGE SCALE GENOMIC DNA]</scope>
    <source>
        <strain evidence="3 4">CBS 136260</strain>
    </source>
</reference>
<dbReference type="Gene3D" id="3.30.1490.40">
    <property type="match status" value="1"/>
</dbReference>
<organism evidence="3 4">
    <name type="scientific">Emergomyces africanus</name>
    <dbReference type="NCBI Taxonomy" id="1955775"/>
    <lineage>
        <taxon>Eukaryota</taxon>
        <taxon>Fungi</taxon>
        <taxon>Dikarya</taxon>
        <taxon>Ascomycota</taxon>
        <taxon>Pezizomycotina</taxon>
        <taxon>Eurotiomycetes</taxon>
        <taxon>Eurotiomycetidae</taxon>
        <taxon>Onygenales</taxon>
        <taxon>Ajellomycetaceae</taxon>
        <taxon>Emergomyces</taxon>
    </lineage>
</organism>
<evidence type="ECO:0000313" key="4">
    <source>
        <dbReference type="Proteomes" id="UP000091918"/>
    </source>
</evidence>
<proteinExistence type="predicted"/>
<feature type="compositionally biased region" description="Polar residues" evidence="1">
    <location>
        <begin position="176"/>
        <end position="193"/>
    </location>
</feature>
<gene>
    <name evidence="3" type="ORF">ACJ72_05555</name>
</gene>
<feature type="compositionally biased region" description="Basic and acidic residues" evidence="1">
    <location>
        <begin position="1089"/>
        <end position="1099"/>
    </location>
</feature>
<name>A0A1B7NU30_9EURO</name>